<dbReference type="InterPro" id="IPR013083">
    <property type="entry name" value="Znf_RING/FYVE/PHD"/>
</dbReference>
<dbReference type="InterPro" id="IPR051438">
    <property type="entry name" value="RNF_E3_ubiq-protein_ligase"/>
</dbReference>
<keyword evidence="2 4" id="KW-0863">Zinc-finger</keyword>
<feature type="region of interest" description="Disordered" evidence="5">
    <location>
        <begin position="202"/>
        <end position="231"/>
    </location>
</feature>
<dbReference type="Pfam" id="PF00097">
    <property type="entry name" value="zf-C3HC4"/>
    <property type="match status" value="1"/>
</dbReference>
<evidence type="ECO:0000313" key="7">
    <source>
        <dbReference type="EMBL" id="PNW85121.1"/>
    </source>
</evidence>
<dbReference type="GO" id="GO:0006511">
    <property type="term" value="P:ubiquitin-dependent protein catabolic process"/>
    <property type="evidence" value="ECO:0000318"/>
    <property type="project" value="GO_Central"/>
</dbReference>
<dbReference type="Gene3D" id="3.30.40.10">
    <property type="entry name" value="Zinc/RING finger domain, C3HC4 (zinc finger)"/>
    <property type="match status" value="1"/>
</dbReference>
<dbReference type="InterPro" id="IPR001841">
    <property type="entry name" value="Znf_RING"/>
</dbReference>
<evidence type="ECO:0000259" key="6">
    <source>
        <dbReference type="PROSITE" id="PS50089"/>
    </source>
</evidence>
<dbReference type="KEGG" id="cre:CHLRE_03g172600v5"/>
<name>A0A2K3DX71_CHLRE</name>
<dbReference type="SMART" id="SM00184">
    <property type="entry name" value="RING"/>
    <property type="match status" value="1"/>
</dbReference>
<keyword evidence="3" id="KW-0862">Zinc</keyword>
<evidence type="ECO:0000313" key="8">
    <source>
        <dbReference type="Proteomes" id="UP000006906"/>
    </source>
</evidence>
<dbReference type="PROSITE" id="PS50089">
    <property type="entry name" value="ZF_RING_2"/>
    <property type="match status" value="1"/>
</dbReference>
<dbReference type="OrthoDB" id="550101at2759"/>
<feature type="region of interest" description="Disordered" evidence="5">
    <location>
        <begin position="424"/>
        <end position="446"/>
    </location>
</feature>
<reference evidence="7 8" key="1">
    <citation type="journal article" date="2007" name="Science">
        <title>The Chlamydomonas genome reveals the evolution of key animal and plant functions.</title>
        <authorList>
            <person name="Merchant S.S."/>
            <person name="Prochnik S.E."/>
            <person name="Vallon O."/>
            <person name="Harris E.H."/>
            <person name="Karpowicz S.J."/>
            <person name="Witman G.B."/>
            <person name="Terry A."/>
            <person name="Salamov A."/>
            <person name="Fritz-Laylin L.K."/>
            <person name="Marechal-Drouard L."/>
            <person name="Marshall W.F."/>
            <person name="Qu L.H."/>
            <person name="Nelson D.R."/>
            <person name="Sanderfoot A.A."/>
            <person name="Spalding M.H."/>
            <person name="Kapitonov V.V."/>
            <person name="Ren Q."/>
            <person name="Ferris P."/>
            <person name="Lindquist E."/>
            <person name="Shapiro H."/>
            <person name="Lucas S.M."/>
            <person name="Grimwood J."/>
            <person name="Schmutz J."/>
            <person name="Cardol P."/>
            <person name="Cerutti H."/>
            <person name="Chanfreau G."/>
            <person name="Chen C.L."/>
            <person name="Cognat V."/>
            <person name="Croft M.T."/>
            <person name="Dent R."/>
            <person name="Dutcher S."/>
            <person name="Fernandez E."/>
            <person name="Fukuzawa H."/>
            <person name="Gonzalez-Ballester D."/>
            <person name="Gonzalez-Halphen D."/>
            <person name="Hallmann A."/>
            <person name="Hanikenne M."/>
            <person name="Hippler M."/>
            <person name="Inwood W."/>
            <person name="Jabbari K."/>
            <person name="Kalanon M."/>
            <person name="Kuras R."/>
            <person name="Lefebvre P.A."/>
            <person name="Lemaire S.D."/>
            <person name="Lobanov A.V."/>
            <person name="Lohr M."/>
            <person name="Manuell A."/>
            <person name="Meier I."/>
            <person name="Mets L."/>
            <person name="Mittag M."/>
            <person name="Mittelmeier T."/>
            <person name="Moroney J.V."/>
            <person name="Moseley J."/>
            <person name="Napoli C."/>
            <person name="Nedelcu A.M."/>
            <person name="Niyogi K."/>
            <person name="Novoselov S.V."/>
            <person name="Paulsen I.T."/>
            <person name="Pazour G."/>
            <person name="Purton S."/>
            <person name="Ral J.P."/>
            <person name="Riano-Pachon D.M."/>
            <person name="Riekhof W."/>
            <person name="Rymarquis L."/>
            <person name="Schroda M."/>
            <person name="Stern D."/>
            <person name="Umen J."/>
            <person name="Willows R."/>
            <person name="Wilson N."/>
            <person name="Zimmer S.L."/>
            <person name="Allmer J."/>
            <person name="Balk J."/>
            <person name="Bisova K."/>
            <person name="Chen C.J."/>
            <person name="Elias M."/>
            <person name="Gendler K."/>
            <person name="Hauser C."/>
            <person name="Lamb M.R."/>
            <person name="Ledford H."/>
            <person name="Long J.C."/>
            <person name="Minagawa J."/>
            <person name="Page M.D."/>
            <person name="Pan J."/>
            <person name="Pootakham W."/>
            <person name="Roje S."/>
            <person name="Rose A."/>
            <person name="Stahlberg E."/>
            <person name="Terauchi A.M."/>
            <person name="Yang P."/>
            <person name="Ball S."/>
            <person name="Bowler C."/>
            <person name="Dieckmann C.L."/>
            <person name="Gladyshev V.N."/>
            <person name="Green P."/>
            <person name="Jorgensen R."/>
            <person name="Mayfield S."/>
            <person name="Mueller-Roeber B."/>
            <person name="Rajamani S."/>
            <person name="Sayre R.T."/>
            <person name="Brokstein P."/>
            <person name="Dubchak I."/>
            <person name="Goodstein D."/>
            <person name="Hornick L."/>
            <person name="Huang Y.W."/>
            <person name="Jhaveri J."/>
            <person name="Luo Y."/>
            <person name="Martinez D."/>
            <person name="Ngau W.C."/>
            <person name="Otillar B."/>
            <person name="Poliakov A."/>
            <person name="Porter A."/>
            <person name="Szajkowski L."/>
            <person name="Werner G."/>
            <person name="Zhou K."/>
            <person name="Grigoriev I.V."/>
            <person name="Rokhsar D.S."/>
            <person name="Grossman A.R."/>
        </authorList>
    </citation>
    <scope>NUCLEOTIDE SEQUENCE [LARGE SCALE GENOMIC DNA]</scope>
    <source>
        <strain evidence="8">CC-503</strain>
    </source>
</reference>
<feature type="compositionally biased region" description="Gly residues" evidence="5">
    <location>
        <begin position="429"/>
        <end position="439"/>
    </location>
</feature>
<organism evidence="7 8">
    <name type="scientific">Chlamydomonas reinhardtii</name>
    <name type="common">Chlamydomonas smithii</name>
    <dbReference type="NCBI Taxonomy" id="3055"/>
    <lineage>
        <taxon>Eukaryota</taxon>
        <taxon>Viridiplantae</taxon>
        <taxon>Chlorophyta</taxon>
        <taxon>core chlorophytes</taxon>
        <taxon>Chlorophyceae</taxon>
        <taxon>CS clade</taxon>
        <taxon>Chlamydomonadales</taxon>
        <taxon>Chlamydomonadaceae</taxon>
        <taxon>Chlamydomonas</taxon>
    </lineage>
</organism>
<dbReference type="PANTHER" id="PTHR46016:SF1">
    <property type="entry name" value="RING-TYPE DOMAIN-CONTAINING PROTEIN"/>
    <property type="match status" value="1"/>
</dbReference>
<feature type="compositionally biased region" description="Low complexity" evidence="5">
    <location>
        <begin position="120"/>
        <end position="136"/>
    </location>
</feature>
<dbReference type="InParanoid" id="A0A2K3DX71"/>
<dbReference type="InterPro" id="IPR018957">
    <property type="entry name" value="Znf_C3HC4_RING-type"/>
</dbReference>
<dbReference type="GO" id="GO:0008270">
    <property type="term" value="F:zinc ion binding"/>
    <property type="evidence" value="ECO:0007669"/>
    <property type="project" value="UniProtKB-KW"/>
</dbReference>
<dbReference type="GO" id="GO:0000209">
    <property type="term" value="P:protein polyubiquitination"/>
    <property type="evidence" value="ECO:0000318"/>
    <property type="project" value="GO_Central"/>
</dbReference>
<dbReference type="RefSeq" id="XP_042926033.1">
    <property type="nucleotide sequence ID" value="XM_043060904.1"/>
</dbReference>
<sequence>MSCPLGFGGPASKSSLTPYHCILCRGLLHEPITTPCRHVFCAFCIRPFRDCPVCAADLDGNNTPDAALAGTINKLLTGHVKLLAKATGAAGPPVGSPVPASSSCPAAAGAAAPAPPPASCPASTSTSAPTSADPGAPGLDLPSLLLQLALQSLAGGNPEAALARLDMCADTLCSAAEAAAAAAAATGSAGAGTAVGTAEAKEVGPKAGTASTEGASTAGAGPDALASAGAGWEHDPVLRRRVAAARTSADAASRLGAVLGSAADCHRRLGDAPAALSLYAASAACLAPWRSGGEAASAARTAAATASSREAEAALGVTHNKLGDLLMLLGRLREARAQYLEALGLRRAALARALEAGAEADGAEAGAAGEGSGGKSGTSAGASRLPAEELVQDVCDLATSCCKVADVNMALREAEAAVGSQPEAAAAGSGSGAEPGAGLGASASEGGVGSDVDAEAGLASAAALLAEARAAMLRPNLAPYAAAVQAAAAKAAAAAAAAATGGSAAEGGARGGREAAPAATAAAPLPAQLVGRYGRVWGALEQLTARLAGLGVGTGPQAETAK</sequence>
<accession>A0A2K3DX71</accession>
<feature type="region of interest" description="Disordered" evidence="5">
    <location>
        <begin position="115"/>
        <end position="136"/>
    </location>
</feature>
<dbReference type="GeneID" id="66052844"/>
<dbReference type="EMBL" id="CM008964">
    <property type="protein sequence ID" value="PNW85121.1"/>
    <property type="molecule type" value="Genomic_DNA"/>
</dbReference>
<dbReference type="InterPro" id="IPR017907">
    <property type="entry name" value="Znf_RING_CS"/>
</dbReference>
<gene>
    <name evidence="7" type="ORF">CHLRE_03g172600v5</name>
</gene>
<evidence type="ECO:0000256" key="2">
    <source>
        <dbReference type="ARBA" id="ARBA00022771"/>
    </source>
</evidence>
<dbReference type="OMA" id="GSAADCH"/>
<keyword evidence="1" id="KW-0479">Metal-binding</keyword>
<dbReference type="SUPFAM" id="SSF57850">
    <property type="entry name" value="RING/U-box"/>
    <property type="match status" value="1"/>
</dbReference>
<evidence type="ECO:0000256" key="1">
    <source>
        <dbReference type="ARBA" id="ARBA00022723"/>
    </source>
</evidence>
<dbReference type="Proteomes" id="UP000006906">
    <property type="component" value="Chromosome 3"/>
</dbReference>
<dbReference type="PANTHER" id="PTHR46016">
    <property type="entry name" value="ZINC FINGER, RING/FYVE/PHD-TYPE"/>
    <property type="match status" value="1"/>
</dbReference>
<proteinExistence type="predicted"/>
<feature type="compositionally biased region" description="Low complexity" evidence="5">
    <location>
        <begin position="207"/>
        <end position="221"/>
    </location>
</feature>
<dbReference type="GO" id="GO:0061630">
    <property type="term" value="F:ubiquitin protein ligase activity"/>
    <property type="evidence" value="ECO:0000318"/>
    <property type="project" value="GO_Central"/>
</dbReference>
<dbReference type="Gramene" id="PNW85121">
    <property type="protein sequence ID" value="PNW85121"/>
    <property type="gene ID" value="CHLRE_03g172600v5"/>
</dbReference>
<feature type="domain" description="RING-type" evidence="6">
    <location>
        <begin position="21"/>
        <end position="54"/>
    </location>
</feature>
<dbReference type="FunCoup" id="A0A2K3DX71">
    <property type="interactions" value="658"/>
</dbReference>
<dbReference type="PROSITE" id="PS00518">
    <property type="entry name" value="ZF_RING_1"/>
    <property type="match status" value="1"/>
</dbReference>
<keyword evidence="8" id="KW-1185">Reference proteome</keyword>
<evidence type="ECO:0000256" key="5">
    <source>
        <dbReference type="SAM" id="MobiDB-lite"/>
    </source>
</evidence>
<evidence type="ECO:0000256" key="3">
    <source>
        <dbReference type="ARBA" id="ARBA00022833"/>
    </source>
</evidence>
<protein>
    <recommendedName>
        <fullName evidence="6">RING-type domain-containing protein</fullName>
    </recommendedName>
</protein>
<dbReference type="AlphaFoldDB" id="A0A2K3DX71"/>
<evidence type="ECO:0000256" key="4">
    <source>
        <dbReference type="PROSITE-ProRule" id="PRU00175"/>
    </source>
</evidence>